<keyword evidence="3" id="KW-1185">Reference proteome</keyword>
<organism evidence="2 3">
    <name type="scientific">Gordonia phage Stormageddon</name>
    <dbReference type="NCBI Taxonomy" id="2656541"/>
    <lineage>
        <taxon>Viruses</taxon>
        <taxon>Duplodnaviria</taxon>
        <taxon>Heunggongvirae</taxon>
        <taxon>Uroviricota</taxon>
        <taxon>Caudoviricetes</taxon>
        <taxon>Stormageddonvirus</taxon>
        <taxon>Stormageddonvirus Stormageddon</taxon>
    </lineage>
</organism>
<accession>A0A649VR08</accession>
<gene>
    <name evidence="2" type="primary">74</name>
    <name evidence="2" type="ORF">SEA_STORMAGEDDON_74</name>
</gene>
<dbReference type="InterPro" id="IPR036869">
    <property type="entry name" value="J_dom_sf"/>
</dbReference>
<dbReference type="InterPro" id="IPR001623">
    <property type="entry name" value="DnaJ_domain"/>
</dbReference>
<dbReference type="EMBL" id="MN586040">
    <property type="protein sequence ID" value="QGJ94937.1"/>
    <property type="molecule type" value="Genomic_DNA"/>
</dbReference>
<proteinExistence type="predicted"/>
<dbReference type="GeneID" id="64766783"/>
<evidence type="ECO:0000313" key="3">
    <source>
        <dbReference type="Proteomes" id="UP000423065"/>
    </source>
</evidence>
<evidence type="ECO:0000313" key="2">
    <source>
        <dbReference type="EMBL" id="QGJ94937.1"/>
    </source>
</evidence>
<protein>
    <submittedName>
        <fullName evidence="2">DnaJ-like chaperonin</fullName>
    </submittedName>
</protein>
<dbReference type="PROSITE" id="PS50076">
    <property type="entry name" value="DNAJ_2"/>
    <property type="match status" value="1"/>
</dbReference>
<evidence type="ECO:0000259" key="1">
    <source>
        <dbReference type="PROSITE" id="PS50076"/>
    </source>
</evidence>
<dbReference type="Gene3D" id="1.10.287.110">
    <property type="entry name" value="DnaJ domain"/>
    <property type="match status" value="1"/>
</dbReference>
<dbReference type="SUPFAM" id="SSF46565">
    <property type="entry name" value="Chaperone J-domain"/>
    <property type="match status" value="1"/>
</dbReference>
<feature type="domain" description="J" evidence="1">
    <location>
        <begin position="29"/>
        <end position="91"/>
    </location>
</feature>
<sequence length="204" mass="23356">MWHSDLGVGFPSTSRELVLRPRNTADPNGYYADLDLPPWASEREIARRCRWLLSRFHPDGPAPNEELYAHIAMISKVLRDPAQRSVYEATPEGSVYVDAEVVRKFQEEGRGDELAAANKKSAPSYWTYLSDRKDSRDRELAGQWYEVLLRAAYDVGWNGRIRLHLVSDQVNAVVGEEVYVWRHRPSYERARQLLDPQISVSGVG</sequence>
<dbReference type="RefSeq" id="YP_010059550.1">
    <property type="nucleotide sequence ID" value="NC_054726.1"/>
</dbReference>
<dbReference type="KEGG" id="vg:64766783"/>
<dbReference type="Proteomes" id="UP000423065">
    <property type="component" value="Segment"/>
</dbReference>
<reference evidence="2 3" key="1">
    <citation type="submission" date="2019-10" db="EMBL/GenBank/DDBJ databases">
        <authorList>
            <person name="Garlena R.A."/>
            <person name="Russell D.A."/>
            <person name="Pope W.H."/>
            <person name="Jacobs-Sera D."/>
            <person name="Hatfull G.F."/>
        </authorList>
    </citation>
    <scope>NUCLEOTIDE SEQUENCE [LARGE SCALE GENOMIC DNA]</scope>
</reference>
<name>A0A649VR08_9CAUD</name>